<dbReference type="Gene3D" id="1.10.10.10">
    <property type="entry name" value="Winged helix-like DNA-binding domain superfamily/Winged helix DNA-binding domain"/>
    <property type="match status" value="1"/>
</dbReference>
<dbReference type="CDD" id="cd07377">
    <property type="entry name" value="WHTH_GntR"/>
    <property type="match status" value="1"/>
</dbReference>
<dbReference type="InterPro" id="IPR000524">
    <property type="entry name" value="Tscrpt_reg_HTH_GntR"/>
</dbReference>
<dbReference type="SMART" id="SM00345">
    <property type="entry name" value="HTH_GNTR"/>
    <property type="match status" value="1"/>
</dbReference>
<organism evidence="5 6">
    <name type="scientific">Cupriavidus gilardii</name>
    <dbReference type="NCBI Taxonomy" id="82541"/>
    <lineage>
        <taxon>Bacteria</taxon>
        <taxon>Pseudomonadati</taxon>
        <taxon>Pseudomonadota</taxon>
        <taxon>Betaproteobacteria</taxon>
        <taxon>Burkholderiales</taxon>
        <taxon>Burkholderiaceae</taxon>
        <taxon>Cupriavidus</taxon>
    </lineage>
</organism>
<dbReference type="InterPro" id="IPR011711">
    <property type="entry name" value="GntR_C"/>
</dbReference>
<keyword evidence="2" id="KW-0238">DNA-binding</keyword>
<feature type="domain" description="HTH gntR-type" evidence="4">
    <location>
        <begin position="8"/>
        <end position="76"/>
    </location>
</feature>
<dbReference type="Pfam" id="PF07729">
    <property type="entry name" value="FCD"/>
    <property type="match status" value="1"/>
</dbReference>
<dbReference type="InterPro" id="IPR036390">
    <property type="entry name" value="WH_DNA-bd_sf"/>
</dbReference>
<evidence type="ECO:0000256" key="3">
    <source>
        <dbReference type="ARBA" id="ARBA00023163"/>
    </source>
</evidence>
<dbReference type="SUPFAM" id="SSF48008">
    <property type="entry name" value="GntR ligand-binding domain-like"/>
    <property type="match status" value="1"/>
</dbReference>
<dbReference type="Pfam" id="PF00392">
    <property type="entry name" value="GntR"/>
    <property type="match status" value="1"/>
</dbReference>
<evidence type="ECO:0000256" key="1">
    <source>
        <dbReference type="ARBA" id="ARBA00023015"/>
    </source>
</evidence>
<evidence type="ECO:0000259" key="4">
    <source>
        <dbReference type="PROSITE" id="PS50949"/>
    </source>
</evidence>
<keyword evidence="1" id="KW-0805">Transcription regulation</keyword>
<dbReference type="Proteomes" id="UP001056648">
    <property type="component" value="Chromosome 2"/>
</dbReference>
<sequence>MEPLSRPSSLASRIADAIRADIGAGRFVAGARLPAEAALAAAFGVSRPIVREAIAQLKADGVLVTRKGSGAYVSDTPGGQVWRLRGDAAGADGNPADGPTLAQLFELRVMAETACAELAARRRTDADLAAIAAALAAMRERRDDPASAAAADVAFHQAIAQAAHNPCMAGLTDFVGQQLLAARRLAWENAARYRGGPGAAEQEHAALAEAIAVGDAGAARQAARRHLEAAAARMGLELD</sequence>
<dbReference type="Gene3D" id="1.20.120.530">
    <property type="entry name" value="GntR ligand-binding domain-like"/>
    <property type="match status" value="1"/>
</dbReference>
<gene>
    <name evidence="5" type="ORF">NDR89_20705</name>
</gene>
<dbReference type="SMART" id="SM00895">
    <property type="entry name" value="FCD"/>
    <property type="match status" value="1"/>
</dbReference>
<evidence type="ECO:0000313" key="6">
    <source>
        <dbReference type="Proteomes" id="UP001056648"/>
    </source>
</evidence>
<dbReference type="EMBL" id="CP098736">
    <property type="protein sequence ID" value="USE79056.1"/>
    <property type="molecule type" value="Genomic_DNA"/>
</dbReference>
<name>A0ABY4VTF2_9BURK</name>
<dbReference type="InterPro" id="IPR008920">
    <property type="entry name" value="TF_FadR/GntR_C"/>
</dbReference>
<evidence type="ECO:0000313" key="5">
    <source>
        <dbReference type="EMBL" id="USE79056.1"/>
    </source>
</evidence>
<dbReference type="PANTHER" id="PTHR43537">
    <property type="entry name" value="TRANSCRIPTIONAL REGULATOR, GNTR FAMILY"/>
    <property type="match status" value="1"/>
</dbReference>
<keyword evidence="6" id="KW-1185">Reference proteome</keyword>
<dbReference type="PRINTS" id="PR00035">
    <property type="entry name" value="HTHGNTR"/>
</dbReference>
<proteinExistence type="predicted"/>
<dbReference type="RefSeq" id="WP_252252765.1">
    <property type="nucleotide sequence ID" value="NZ_CP098736.1"/>
</dbReference>
<dbReference type="PROSITE" id="PS50949">
    <property type="entry name" value="HTH_GNTR"/>
    <property type="match status" value="1"/>
</dbReference>
<dbReference type="PANTHER" id="PTHR43537:SF5">
    <property type="entry name" value="UXU OPERON TRANSCRIPTIONAL REGULATOR"/>
    <property type="match status" value="1"/>
</dbReference>
<keyword evidence="3" id="KW-0804">Transcription</keyword>
<protein>
    <submittedName>
        <fullName evidence="5">FCD domain-containing protein</fullName>
    </submittedName>
</protein>
<dbReference type="InterPro" id="IPR036388">
    <property type="entry name" value="WH-like_DNA-bd_sf"/>
</dbReference>
<evidence type="ECO:0000256" key="2">
    <source>
        <dbReference type="ARBA" id="ARBA00023125"/>
    </source>
</evidence>
<dbReference type="SUPFAM" id="SSF46785">
    <property type="entry name" value="Winged helix' DNA-binding domain"/>
    <property type="match status" value="1"/>
</dbReference>
<accession>A0ABY4VTF2</accession>
<reference evidence="5" key="1">
    <citation type="submission" date="2022-06" db="EMBL/GenBank/DDBJ databases">
        <title>Complete genome sequence and characterization of Cupriavidus gilardii QJ1 isolated from contaminating cells.</title>
        <authorList>
            <person name="Qi J."/>
        </authorList>
    </citation>
    <scope>NUCLEOTIDE SEQUENCE</scope>
    <source>
        <strain evidence="5">QJ1</strain>
    </source>
</reference>